<reference evidence="1" key="1">
    <citation type="journal article" date="2009" name="PLoS Genet.">
        <title>Sequencing, mapping, and analysis of 27,455 maize full-length cDNAs.</title>
        <authorList>
            <person name="Soderlund C."/>
            <person name="Descour A."/>
            <person name="Kudrna D."/>
            <person name="Bomhoff M."/>
            <person name="Boyd L."/>
            <person name="Currie J."/>
            <person name="Angelova A."/>
            <person name="Collura K."/>
            <person name="Wissotski M."/>
            <person name="Ashley E."/>
            <person name="Morrow D."/>
            <person name="Fernandes J."/>
            <person name="Walbot V."/>
            <person name="Yu Y."/>
        </authorList>
    </citation>
    <scope>NUCLEOTIDE SEQUENCE</scope>
    <source>
        <strain evidence="1">B73</strain>
    </source>
</reference>
<accession>C0PDW6</accession>
<evidence type="ECO:0000313" key="1">
    <source>
        <dbReference type="EMBL" id="ACN33382.1"/>
    </source>
</evidence>
<proteinExistence type="evidence at transcript level"/>
<reference evidence="1" key="2">
    <citation type="submission" date="2012-06" db="EMBL/GenBank/DDBJ databases">
        <authorList>
            <person name="Yu Y."/>
            <person name="Currie J."/>
            <person name="Lomeli R."/>
            <person name="Angelova A."/>
            <person name="Collura K."/>
            <person name="Wissotski M."/>
            <person name="Campos D."/>
            <person name="Kudrna D."/>
            <person name="Golser W."/>
            <person name="Ashely E."/>
            <person name="Descour A."/>
            <person name="Fernandes J."/>
            <person name="Soderlund C."/>
            <person name="Walbot V."/>
        </authorList>
    </citation>
    <scope>NUCLEOTIDE SEQUENCE</scope>
    <source>
        <strain evidence="1">B73</strain>
    </source>
</reference>
<dbReference type="AlphaFoldDB" id="C0PDW6"/>
<protein>
    <submittedName>
        <fullName evidence="1">Uncharacterized protein</fullName>
    </submittedName>
</protein>
<name>C0PDW6_MAIZE</name>
<organism evidence="1">
    <name type="scientific">Zea mays</name>
    <name type="common">Maize</name>
    <dbReference type="NCBI Taxonomy" id="4577"/>
    <lineage>
        <taxon>Eukaryota</taxon>
        <taxon>Viridiplantae</taxon>
        <taxon>Streptophyta</taxon>
        <taxon>Embryophyta</taxon>
        <taxon>Tracheophyta</taxon>
        <taxon>Spermatophyta</taxon>
        <taxon>Magnoliopsida</taxon>
        <taxon>Liliopsida</taxon>
        <taxon>Poales</taxon>
        <taxon>Poaceae</taxon>
        <taxon>PACMAD clade</taxon>
        <taxon>Panicoideae</taxon>
        <taxon>Andropogonodae</taxon>
        <taxon>Andropogoneae</taxon>
        <taxon>Tripsacinae</taxon>
        <taxon>Zea</taxon>
    </lineage>
</organism>
<dbReference type="EMBL" id="BT066485">
    <property type="protein sequence ID" value="ACN33382.1"/>
    <property type="molecule type" value="mRNA"/>
</dbReference>
<sequence length="90" mass="10658">MFNFEREGFNPTQSTLKRTHKFGPVLADQQEKKRETGLELQAEVHFANVCRQLSHHTYIHARQSFMRHPSWSPESHGYLYSVLWIVCIEN</sequence>